<protein>
    <submittedName>
        <fullName evidence="1">Uncharacterized protein</fullName>
    </submittedName>
</protein>
<evidence type="ECO:0000313" key="1">
    <source>
        <dbReference type="EMBL" id="EPC76314.1"/>
    </source>
</evidence>
<evidence type="ECO:0000313" key="2">
    <source>
        <dbReference type="Proteomes" id="UP000014244"/>
    </source>
</evidence>
<comment type="caution">
    <text evidence="1">The sequence shown here is derived from an EMBL/GenBank/DDBJ whole genome shotgun (WGS) entry which is preliminary data.</text>
</comment>
<proteinExistence type="predicted"/>
<organism evidence="1 2">
    <name type="scientific">Lacticaseibacillus paracasei subsp. paracasei Lpp41</name>
    <dbReference type="NCBI Taxonomy" id="1256208"/>
    <lineage>
        <taxon>Bacteria</taxon>
        <taxon>Bacillati</taxon>
        <taxon>Bacillota</taxon>
        <taxon>Bacilli</taxon>
        <taxon>Lactobacillales</taxon>
        <taxon>Lactobacillaceae</taxon>
        <taxon>Lacticaseibacillus</taxon>
    </lineage>
</organism>
<reference evidence="1 2" key="1">
    <citation type="journal article" date="2013" name="PLoS ONE">
        <title>Lactobacillus paracasei comparative genomics: towards species pan-genome definition and exploitation of diversity.</title>
        <authorList>
            <person name="Smokvina T."/>
            <person name="Wels M."/>
            <person name="Polka J."/>
            <person name="Chervaux C."/>
            <person name="Brisse S."/>
            <person name="Boekhorst J."/>
            <person name="van Hylckama Vlieg J.E."/>
            <person name="Siezen R.J."/>
        </authorList>
    </citation>
    <scope>NUCLEOTIDE SEQUENCE [LARGE SCALE GENOMIC DNA]</scope>
    <source>
        <strain evidence="1 2">Lpp41</strain>
    </source>
</reference>
<sequence>MVLVMMGIPQWLRLVSIKNISFEDVMQNINHLWAIFLAACRFNATLSAKNQLILKITNQVHLNIACHVIVNSRYRLTHNNLKLIIVYDYIFTSFSLG</sequence>
<dbReference type="Proteomes" id="UP000014244">
    <property type="component" value="Unassembled WGS sequence"/>
</dbReference>
<gene>
    <name evidence="1" type="ORF">Lpp41_00415</name>
</gene>
<name>A0A829HAT7_LACPA</name>
<accession>A0A829HAT7</accession>
<dbReference type="EMBL" id="ANKE01000025">
    <property type="protein sequence ID" value="EPC76314.1"/>
    <property type="molecule type" value="Genomic_DNA"/>
</dbReference>
<dbReference type="AlphaFoldDB" id="A0A829HAT7"/>